<keyword evidence="2" id="KW-1185">Reference proteome</keyword>
<evidence type="ECO:0000313" key="2">
    <source>
        <dbReference type="Proteomes" id="UP001176941"/>
    </source>
</evidence>
<accession>A0ABN8ZHH4</accession>
<name>A0ABN8ZHH4_RANTA</name>
<gene>
    <name evidence="1" type="ORF">MRATA1EN1_LOCUS21887</name>
</gene>
<reference evidence="1" key="1">
    <citation type="submission" date="2023-04" db="EMBL/GenBank/DDBJ databases">
        <authorList>
            <consortium name="ELIXIR-Norway"/>
        </authorList>
    </citation>
    <scope>NUCLEOTIDE SEQUENCE [LARGE SCALE GENOMIC DNA]</scope>
</reference>
<dbReference type="Proteomes" id="UP001176941">
    <property type="component" value="Chromosome 33"/>
</dbReference>
<evidence type="ECO:0000313" key="1">
    <source>
        <dbReference type="EMBL" id="CAI9172925.1"/>
    </source>
</evidence>
<sequence>MMWGAQSHLFPALLPLGPADSRMEQGTLPQQGSCVWPVAMSCHSEHHSQGSLLASLLLMQLASCHSCLSSAKKLFANFQSPDSCWLLKLEGRVVSISLLSKIT</sequence>
<dbReference type="EMBL" id="OX459969">
    <property type="protein sequence ID" value="CAI9172925.1"/>
    <property type="molecule type" value="Genomic_DNA"/>
</dbReference>
<organism evidence="1 2">
    <name type="scientific">Rangifer tarandus platyrhynchus</name>
    <name type="common">Svalbard reindeer</name>
    <dbReference type="NCBI Taxonomy" id="3082113"/>
    <lineage>
        <taxon>Eukaryota</taxon>
        <taxon>Metazoa</taxon>
        <taxon>Chordata</taxon>
        <taxon>Craniata</taxon>
        <taxon>Vertebrata</taxon>
        <taxon>Euteleostomi</taxon>
        <taxon>Mammalia</taxon>
        <taxon>Eutheria</taxon>
        <taxon>Laurasiatheria</taxon>
        <taxon>Artiodactyla</taxon>
        <taxon>Ruminantia</taxon>
        <taxon>Pecora</taxon>
        <taxon>Cervidae</taxon>
        <taxon>Odocoileinae</taxon>
        <taxon>Rangifer</taxon>
    </lineage>
</organism>
<proteinExistence type="predicted"/>
<protein>
    <submittedName>
        <fullName evidence="1">Uncharacterized protein</fullName>
    </submittedName>
</protein>